<name>A0A1Y2DCH6_9PEZI</name>
<dbReference type="Proteomes" id="UP000193689">
    <property type="component" value="Unassembled WGS sequence"/>
</dbReference>
<evidence type="ECO:0000313" key="3">
    <source>
        <dbReference type="Proteomes" id="UP000193689"/>
    </source>
</evidence>
<keyword evidence="1" id="KW-0732">Signal</keyword>
<accession>A0A1Y2DCH6</accession>
<comment type="caution">
    <text evidence="2">The sequence shown here is derived from an EMBL/GenBank/DDBJ whole genome shotgun (WGS) entry which is preliminary data.</text>
</comment>
<sequence length="63" mass="6794">MKITALLVLAVSVLGVPVPPEGPSRENAIKRDGLTEFDTDLCLIKREEAKRGIIGVGINNCDF</sequence>
<feature type="signal peptide" evidence="1">
    <location>
        <begin position="1"/>
        <end position="15"/>
    </location>
</feature>
<dbReference type="InParanoid" id="A0A1Y2DCH6"/>
<dbReference type="GeneID" id="63780731"/>
<gene>
    <name evidence="2" type="ORF">BCR38DRAFT_490416</name>
</gene>
<organism evidence="2 3">
    <name type="scientific">Pseudomassariella vexata</name>
    <dbReference type="NCBI Taxonomy" id="1141098"/>
    <lineage>
        <taxon>Eukaryota</taxon>
        <taxon>Fungi</taxon>
        <taxon>Dikarya</taxon>
        <taxon>Ascomycota</taxon>
        <taxon>Pezizomycotina</taxon>
        <taxon>Sordariomycetes</taxon>
        <taxon>Xylariomycetidae</taxon>
        <taxon>Amphisphaeriales</taxon>
        <taxon>Pseudomassariaceae</taxon>
        <taxon>Pseudomassariella</taxon>
    </lineage>
</organism>
<proteinExistence type="predicted"/>
<dbReference type="AlphaFoldDB" id="A0A1Y2DCH6"/>
<dbReference type="EMBL" id="MCFJ01000021">
    <property type="protein sequence ID" value="ORY56973.1"/>
    <property type="molecule type" value="Genomic_DNA"/>
</dbReference>
<reference evidence="2 3" key="1">
    <citation type="submission" date="2016-07" db="EMBL/GenBank/DDBJ databases">
        <title>Pervasive Adenine N6-methylation of Active Genes in Fungi.</title>
        <authorList>
            <consortium name="DOE Joint Genome Institute"/>
            <person name="Mondo S.J."/>
            <person name="Dannebaum R.O."/>
            <person name="Kuo R.C."/>
            <person name="Labutti K."/>
            <person name="Haridas S."/>
            <person name="Kuo A."/>
            <person name="Salamov A."/>
            <person name="Ahrendt S.R."/>
            <person name="Lipzen A."/>
            <person name="Sullivan W."/>
            <person name="Andreopoulos W.B."/>
            <person name="Clum A."/>
            <person name="Lindquist E."/>
            <person name="Daum C."/>
            <person name="Ramamoorthy G.K."/>
            <person name="Gryganskyi A."/>
            <person name="Culley D."/>
            <person name="Magnuson J.K."/>
            <person name="James T.Y."/>
            <person name="O'Malley M.A."/>
            <person name="Stajich J.E."/>
            <person name="Spatafora J.W."/>
            <person name="Visel A."/>
            <person name="Grigoriev I.V."/>
        </authorList>
    </citation>
    <scope>NUCLEOTIDE SEQUENCE [LARGE SCALE GENOMIC DNA]</scope>
    <source>
        <strain evidence="2 3">CBS 129021</strain>
    </source>
</reference>
<dbReference type="RefSeq" id="XP_040710440.1">
    <property type="nucleotide sequence ID" value="XM_040864519.1"/>
</dbReference>
<protein>
    <submittedName>
        <fullName evidence="2">Uncharacterized protein</fullName>
    </submittedName>
</protein>
<dbReference type="OrthoDB" id="4582411at2759"/>
<feature type="chain" id="PRO_5012237514" evidence="1">
    <location>
        <begin position="16"/>
        <end position="63"/>
    </location>
</feature>
<evidence type="ECO:0000313" key="2">
    <source>
        <dbReference type="EMBL" id="ORY56973.1"/>
    </source>
</evidence>
<keyword evidence="3" id="KW-1185">Reference proteome</keyword>
<evidence type="ECO:0000256" key="1">
    <source>
        <dbReference type="SAM" id="SignalP"/>
    </source>
</evidence>